<dbReference type="SMART" id="SM00220">
    <property type="entry name" value="S_TKc"/>
    <property type="match status" value="1"/>
</dbReference>
<evidence type="ECO:0000259" key="5">
    <source>
        <dbReference type="PROSITE" id="PS50011"/>
    </source>
</evidence>
<dbReference type="VEuPathDB" id="TriTrypDB:TCDM_06605"/>
<reference evidence="6 7" key="1">
    <citation type="journal article" date="2018" name="Microb. Genom.">
        <title>Expanding an expanded genome: long-read sequencing of Trypanosoma cruzi.</title>
        <authorList>
            <person name="Berna L."/>
            <person name="Rodriguez M."/>
            <person name="Chiribao M.L."/>
            <person name="Parodi-Talice A."/>
            <person name="Pita S."/>
            <person name="Rijo G."/>
            <person name="Alvarez-Valin F."/>
            <person name="Robello C."/>
        </authorList>
    </citation>
    <scope>NUCLEOTIDE SEQUENCE [LARGE SCALE GENOMIC DNA]</scope>
    <source>
        <strain evidence="6 7">TCC</strain>
    </source>
</reference>
<dbReference type="OMA" id="QHPYFNV"/>
<accession>A0A2V2VDY7</accession>
<name>A0A2V2VDY7_TRYCR</name>
<dbReference type="InterPro" id="IPR050117">
    <property type="entry name" value="MAPK"/>
</dbReference>
<dbReference type="GO" id="GO:0005524">
    <property type="term" value="F:ATP binding"/>
    <property type="evidence" value="ECO:0007669"/>
    <property type="project" value="UniProtKB-UniRule"/>
</dbReference>
<dbReference type="FunFam" id="3.30.200.20:FF:000335">
    <property type="entry name" value="Serine/threonine-protein kinase MHK"/>
    <property type="match status" value="1"/>
</dbReference>
<evidence type="ECO:0000256" key="2">
    <source>
        <dbReference type="ARBA" id="ARBA00022840"/>
    </source>
</evidence>
<dbReference type="VEuPathDB" id="TriTrypDB:Tc_MARK_2337"/>
<dbReference type="OrthoDB" id="2158884at2759"/>
<dbReference type="InterPro" id="IPR008271">
    <property type="entry name" value="Ser/Thr_kinase_AS"/>
</dbReference>
<dbReference type="VEuPathDB" id="TriTrypDB:TcG_04622"/>
<dbReference type="VEuPathDB" id="TriTrypDB:C4B63_12g404"/>
<feature type="binding site" evidence="3">
    <location>
        <position position="34"/>
    </location>
    <ligand>
        <name>ATP</name>
        <dbReference type="ChEBI" id="CHEBI:30616"/>
    </ligand>
</feature>
<dbReference type="SMR" id="A0A2V2VDY7"/>
<evidence type="ECO:0000313" key="6">
    <source>
        <dbReference type="EMBL" id="PWU94590.1"/>
    </source>
</evidence>
<evidence type="ECO:0000256" key="3">
    <source>
        <dbReference type="PROSITE-ProRule" id="PRU10141"/>
    </source>
</evidence>
<organism evidence="6 7">
    <name type="scientific">Trypanosoma cruzi</name>
    <dbReference type="NCBI Taxonomy" id="5693"/>
    <lineage>
        <taxon>Eukaryota</taxon>
        <taxon>Discoba</taxon>
        <taxon>Euglenozoa</taxon>
        <taxon>Kinetoplastea</taxon>
        <taxon>Metakinetoplastina</taxon>
        <taxon>Trypanosomatida</taxon>
        <taxon>Trypanosomatidae</taxon>
        <taxon>Trypanosoma</taxon>
        <taxon>Schizotrypanum</taxon>
    </lineage>
</organism>
<dbReference type="GO" id="GO:0004672">
    <property type="term" value="F:protein kinase activity"/>
    <property type="evidence" value="ECO:0007669"/>
    <property type="project" value="InterPro"/>
</dbReference>
<dbReference type="InterPro" id="IPR000719">
    <property type="entry name" value="Prot_kinase_dom"/>
</dbReference>
<dbReference type="VEuPathDB" id="TriTrypDB:BCY84_21131"/>
<dbReference type="AlphaFoldDB" id="A0A2V2VDY7"/>
<dbReference type="VEuPathDB" id="TriTrypDB:C3747_276g29"/>
<dbReference type="VEuPathDB" id="TriTrypDB:TcYC6_0071600"/>
<dbReference type="InterPro" id="IPR011009">
    <property type="entry name" value="Kinase-like_dom_sf"/>
</dbReference>
<gene>
    <name evidence="6" type="ORF">C3747_276g29</name>
</gene>
<dbReference type="PROSITE" id="PS50011">
    <property type="entry name" value="PROTEIN_KINASE_DOM"/>
    <property type="match status" value="1"/>
</dbReference>
<evidence type="ECO:0000256" key="4">
    <source>
        <dbReference type="SAM" id="MobiDB-lite"/>
    </source>
</evidence>
<protein>
    <recommendedName>
        <fullName evidence="5">Protein kinase domain-containing protein</fullName>
    </recommendedName>
</protein>
<dbReference type="EMBL" id="PRFC01000276">
    <property type="protein sequence ID" value="PWU94590.1"/>
    <property type="molecule type" value="Genomic_DNA"/>
</dbReference>
<sequence>MENYEVLNQLGDGAFGQVVKALHRKTGQIVAIKKMKQKYHSWEECVKLPEVTVMRRIHGHPNIVKMREVIREKNELFFVFEYMDGDLLGVICKAKQMQGHTTAGNAPPIPYPKIRSYIFQLLQSLAFLHQRGYFHRDIKPENLLVKKDPTTAAQDVVKLADFGLVKEIRARPPFTDYVSTRWYRAPELLLQDRAYSSPVDIWAAGCILAELITTRPLFAGSNEVDQLHKIMGVLGSPNEKIWPECFALAKKIRYSFPVVKGVGLERVLPPHLPPQALDLMKQMLSYDPKKRPTAQQCLQHPYFSIGLDEENFSPSNVAKQLANAVKKYVSSPQTAPPRNTLVPIALNAKRSNVGATTAISKQAGVGNPPPLSPLQALCSPTATGLSPVLLGEKGDHHLPVSKLTPAIGSEGHTKRKVLSPKLPSLSCEKLKGVVTDVLNGGDGGNNNGDVDLDALTKEFENELETLKVLPQQKKQVSLCTLGDSAANKAFHNPTFGKSLLVPGATHASPKVNEDVVVDFLNSTRYKRSSLSLMENGGPLHTTRKASLKKQDPLPSLPPALDSSHHAVSPSIKALLAKHMKKRNDSNS</sequence>
<dbReference type="VEuPathDB" id="TriTrypDB:TCSYLVIO_003521"/>
<dbReference type="VEuPathDB" id="TriTrypDB:TcCLB.509231.20"/>
<feature type="domain" description="Protein kinase" evidence="5">
    <location>
        <begin position="4"/>
        <end position="303"/>
    </location>
</feature>
<dbReference type="VEuPathDB" id="TriTrypDB:TcCLB.509719.50"/>
<dbReference type="Proteomes" id="UP000246078">
    <property type="component" value="Unassembled WGS sequence"/>
</dbReference>
<dbReference type="FunFam" id="1.10.510.10:FF:000685">
    <property type="entry name" value="Serine/threonine-protein kinase dyf-5"/>
    <property type="match status" value="1"/>
</dbReference>
<dbReference type="PROSITE" id="PS00107">
    <property type="entry name" value="PROTEIN_KINASE_ATP"/>
    <property type="match status" value="1"/>
</dbReference>
<proteinExistence type="predicted"/>
<dbReference type="VEuPathDB" id="TriTrypDB:TcBrA4_0091820"/>
<dbReference type="Gene3D" id="1.10.510.10">
    <property type="entry name" value="Transferase(Phosphotransferase) domain 1"/>
    <property type="match status" value="1"/>
</dbReference>
<dbReference type="VEuPathDB" id="TriTrypDB:TcCL_ESM03909"/>
<dbReference type="PANTHER" id="PTHR24055">
    <property type="entry name" value="MITOGEN-ACTIVATED PROTEIN KINASE"/>
    <property type="match status" value="1"/>
</dbReference>
<dbReference type="Gene3D" id="3.30.200.20">
    <property type="entry name" value="Phosphorylase Kinase, domain 1"/>
    <property type="match status" value="1"/>
</dbReference>
<feature type="region of interest" description="Disordered" evidence="4">
    <location>
        <begin position="531"/>
        <end position="571"/>
    </location>
</feature>
<dbReference type="PROSITE" id="PS00108">
    <property type="entry name" value="PROTEIN_KINASE_ST"/>
    <property type="match status" value="1"/>
</dbReference>
<dbReference type="SUPFAM" id="SSF56112">
    <property type="entry name" value="Protein kinase-like (PK-like)"/>
    <property type="match status" value="1"/>
</dbReference>
<dbReference type="Pfam" id="PF00069">
    <property type="entry name" value="Pkinase"/>
    <property type="match status" value="1"/>
</dbReference>
<evidence type="ECO:0000256" key="1">
    <source>
        <dbReference type="ARBA" id="ARBA00022741"/>
    </source>
</evidence>
<dbReference type="InterPro" id="IPR017441">
    <property type="entry name" value="Protein_kinase_ATP_BS"/>
</dbReference>
<comment type="caution">
    <text evidence="6">The sequence shown here is derived from an EMBL/GenBank/DDBJ whole genome shotgun (WGS) entry which is preliminary data.</text>
</comment>
<evidence type="ECO:0000313" key="7">
    <source>
        <dbReference type="Proteomes" id="UP000246078"/>
    </source>
</evidence>
<keyword evidence="1 3" id="KW-0547">Nucleotide-binding</keyword>
<dbReference type="VEuPathDB" id="TriTrypDB:ECC02_005006"/>
<keyword evidence="2 3" id="KW-0067">ATP-binding</keyword>
<dbReference type="CDD" id="cd07830">
    <property type="entry name" value="STKc_MAK_like"/>
    <property type="match status" value="1"/>
</dbReference>